<organism evidence="1 2">
    <name type="scientific">Mycobacterium tuberculosis</name>
    <dbReference type="NCBI Taxonomy" id="1773"/>
    <lineage>
        <taxon>Bacteria</taxon>
        <taxon>Bacillati</taxon>
        <taxon>Actinomycetota</taxon>
        <taxon>Actinomycetes</taxon>
        <taxon>Mycobacteriales</taxon>
        <taxon>Mycobacteriaceae</taxon>
        <taxon>Mycobacterium</taxon>
        <taxon>Mycobacterium tuberculosis complex</taxon>
    </lineage>
</organism>
<reference evidence="1 2" key="1">
    <citation type="submission" date="2015-03" db="EMBL/GenBank/DDBJ databases">
        <authorList>
            <consortium name="Pathogen Informatics"/>
        </authorList>
    </citation>
    <scope>NUCLEOTIDE SEQUENCE [LARGE SCALE GENOMIC DNA]</scope>
    <source>
        <strain evidence="1 2">C09601061</strain>
    </source>
</reference>
<gene>
    <name evidence="1" type="ORF">ERS007657_00949</name>
</gene>
<accession>A0A654TZW1</accession>
<dbReference type="EMBL" id="CGCX01000253">
    <property type="protein sequence ID" value="CFR70952.1"/>
    <property type="molecule type" value="Genomic_DNA"/>
</dbReference>
<proteinExistence type="predicted"/>
<name>A0A654TZW1_MYCTX</name>
<dbReference type="Proteomes" id="UP000046680">
    <property type="component" value="Unassembled WGS sequence"/>
</dbReference>
<evidence type="ECO:0000313" key="2">
    <source>
        <dbReference type="Proteomes" id="UP000046680"/>
    </source>
</evidence>
<evidence type="ECO:0000313" key="1">
    <source>
        <dbReference type="EMBL" id="CFR70952.1"/>
    </source>
</evidence>
<dbReference type="AlphaFoldDB" id="A0A654TZW1"/>
<protein>
    <submittedName>
        <fullName evidence="1">Uncharacterized protein</fullName>
    </submittedName>
</protein>
<sequence>MIVAATTVGQPPCATNNTTGTHISITVLTWATIRDNSPGRRSPGNFLKNIRLMNRGRNSGLLDIIVEITKGKCRLSFDVAAPIQITRNTSLAATIMSIPFKRPNKNVTVSVA</sequence>